<dbReference type="AlphaFoldDB" id="A0AAP0BCJ5"/>
<gene>
    <name evidence="3" type="ORF">KSP39_PZI013580</name>
</gene>
<comment type="caution">
    <text evidence="3">The sequence shown here is derived from an EMBL/GenBank/DDBJ whole genome shotgun (WGS) entry which is preliminary data.</text>
</comment>
<dbReference type="Pfam" id="PF21745">
    <property type="entry name" value="PMI1_PMIR1-2_C"/>
    <property type="match status" value="1"/>
</dbReference>
<protein>
    <recommendedName>
        <fullName evidence="2">C2 NT-type domain-containing protein</fullName>
    </recommendedName>
</protein>
<feature type="region of interest" description="Disordered" evidence="1">
    <location>
        <begin position="423"/>
        <end position="444"/>
    </location>
</feature>
<dbReference type="PANTHER" id="PTHR33414">
    <property type="entry name" value="PROTEIN PLASTID MOVEMENT IMPAIRED 1-RELATED 1"/>
    <property type="match status" value="1"/>
</dbReference>
<evidence type="ECO:0000256" key="1">
    <source>
        <dbReference type="SAM" id="MobiDB-lite"/>
    </source>
</evidence>
<evidence type="ECO:0000313" key="3">
    <source>
        <dbReference type="EMBL" id="KAK8935255.1"/>
    </source>
</evidence>
<accession>A0AAP0BCJ5</accession>
<evidence type="ECO:0000313" key="4">
    <source>
        <dbReference type="Proteomes" id="UP001418222"/>
    </source>
</evidence>
<dbReference type="PANTHER" id="PTHR33414:SF1">
    <property type="entry name" value="PROTEIN PLASTID MOVEMENT IMPAIRED 1-RELATED 1"/>
    <property type="match status" value="1"/>
</dbReference>
<dbReference type="Pfam" id="PF10358">
    <property type="entry name" value="NT-C2"/>
    <property type="match status" value="1"/>
</dbReference>
<dbReference type="EMBL" id="JBBWWQ010000011">
    <property type="protein sequence ID" value="KAK8935255.1"/>
    <property type="molecule type" value="Genomic_DNA"/>
</dbReference>
<dbReference type="Proteomes" id="UP001418222">
    <property type="component" value="Unassembled WGS sequence"/>
</dbReference>
<feature type="region of interest" description="Disordered" evidence="1">
    <location>
        <begin position="31"/>
        <end position="65"/>
    </location>
</feature>
<dbReference type="PROSITE" id="PS51840">
    <property type="entry name" value="C2_NT"/>
    <property type="match status" value="1"/>
</dbReference>
<evidence type="ECO:0000259" key="2">
    <source>
        <dbReference type="PROSITE" id="PS51840"/>
    </source>
</evidence>
<name>A0AAP0BCJ5_9ASPA</name>
<feature type="domain" description="C2 NT-type" evidence="2">
    <location>
        <begin position="76"/>
        <end position="227"/>
    </location>
</feature>
<dbReference type="InterPro" id="IPR048972">
    <property type="entry name" value="PMI1_PMIR1-2_C"/>
</dbReference>
<sequence>MRRVEGPSIDPSSGRFFSEIEALTKALEVESKPLRHRSRAPGSRSLSTGSSFAASNPDQKEKKPSSLWNWKPFKALSHIRHRRFECVFSLRVHAIENLPPALGDARLCVHWRRTTADSASVSTRPAAVFRGAAKFDESLSFQCSVYGIRSRAQGSAKYEARNFLIYATVVGAPGLDLGKHRVDLTRLLPLNLEELEDGRSSGNWSTVFRLCGKATGATLSVCFGFSAVSGEEKVQKPCGNKMNPLILSERRDRMNRVTQIGRFAGLNSQSVDDVNCLVGVSESVMKITKPSVVVVSGSTASQVEDKVIDEPENSAEMKCCVSSQGPESLKRNVDECEESEFAMIEHEKVNSEQDFMNDYAKRKLDSESAIMKESSQNVVIDAVMNEEPADNTYYAEEASEVAILLGQLEEMGYPETNVDDSEKLHVDNVDPNDEEGSMKTRSHSLDEFTEEVASEFLSMLDLEHYSSDSSHESGPESPRKQLWKQFKTESSVFSDCMFGLDVDVDEEMNWGNSCSGVFDFSSIAYDTDSRNRCLYEAIESKSKAQVLEDAEMEALLREWGLDEKVFDGSPPGSMTGFGSPIHLPPEEPPFLPPLCEKLGPFVQTKDGGFLRSMSPNLFKDSKSNGNLIMQVSKPVVMPAEMGSDNTEILQHLASIGVEKLSMQANKLMPLEEITGGLMQKLAWDSVPDVEEHQRRDSILHLNHEEDDCIFDLNTTERKENHFSMTPVRSGELTDEYVSLEDLAPLAMDKIEALSIEGLKIQSGMSDEEMPSNITTKIVGEVPGFIGKEVGDLTSLGLEGAVGLHLLNVEDNEDDVDGLMGLSISLDEWMQLDMGIVKEECELSDRTSKILAAHHAKSTEFSCRGWRDDRRGKNANRKRGLLENNFTVALMVQLRDPFRNYEPVGTPMLALIQVERVFLPPKPKIYSTVLEKSKIEPDIESDTDLEPVLKLEKEDFVDAVPWFKVADVHVAGLKAESGKRRHWGSPIQQQSGSRWLLANGMGKLNKKHPLLKSNTCNKVSQLSAKIQPEETLWSISSKVHGNGHKWNEVPTLKPHIRNPSFLFFR</sequence>
<feature type="compositionally biased region" description="Polar residues" evidence="1">
    <location>
        <begin position="44"/>
        <end position="57"/>
    </location>
</feature>
<dbReference type="InterPro" id="IPR019448">
    <property type="entry name" value="NT-C2"/>
</dbReference>
<proteinExistence type="predicted"/>
<dbReference type="InterPro" id="IPR039614">
    <property type="entry name" value="PMI1-like"/>
</dbReference>
<reference evidence="3 4" key="1">
    <citation type="journal article" date="2022" name="Nat. Plants">
        <title>Genomes of leafy and leafless Platanthera orchids illuminate the evolution of mycoheterotrophy.</title>
        <authorList>
            <person name="Li M.H."/>
            <person name="Liu K.W."/>
            <person name="Li Z."/>
            <person name="Lu H.C."/>
            <person name="Ye Q.L."/>
            <person name="Zhang D."/>
            <person name="Wang J.Y."/>
            <person name="Li Y.F."/>
            <person name="Zhong Z.M."/>
            <person name="Liu X."/>
            <person name="Yu X."/>
            <person name="Liu D.K."/>
            <person name="Tu X.D."/>
            <person name="Liu B."/>
            <person name="Hao Y."/>
            <person name="Liao X.Y."/>
            <person name="Jiang Y.T."/>
            <person name="Sun W.H."/>
            <person name="Chen J."/>
            <person name="Chen Y.Q."/>
            <person name="Ai Y."/>
            <person name="Zhai J.W."/>
            <person name="Wu S.S."/>
            <person name="Zhou Z."/>
            <person name="Hsiao Y.Y."/>
            <person name="Wu W.L."/>
            <person name="Chen Y.Y."/>
            <person name="Lin Y.F."/>
            <person name="Hsu J.L."/>
            <person name="Li C.Y."/>
            <person name="Wang Z.W."/>
            <person name="Zhao X."/>
            <person name="Zhong W.Y."/>
            <person name="Ma X.K."/>
            <person name="Ma L."/>
            <person name="Huang J."/>
            <person name="Chen G.Z."/>
            <person name="Huang M.Z."/>
            <person name="Huang L."/>
            <person name="Peng D.H."/>
            <person name="Luo Y.B."/>
            <person name="Zou S.Q."/>
            <person name="Chen S.P."/>
            <person name="Lan S."/>
            <person name="Tsai W.C."/>
            <person name="Van de Peer Y."/>
            <person name="Liu Z.J."/>
        </authorList>
    </citation>
    <scope>NUCLEOTIDE SEQUENCE [LARGE SCALE GENOMIC DNA]</scope>
    <source>
        <strain evidence="3">Lor287</strain>
    </source>
</reference>
<keyword evidence="4" id="KW-1185">Reference proteome</keyword>
<organism evidence="3 4">
    <name type="scientific">Platanthera zijinensis</name>
    <dbReference type="NCBI Taxonomy" id="2320716"/>
    <lineage>
        <taxon>Eukaryota</taxon>
        <taxon>Viridiplantae</taxon>
        <taxon>Streptophyta</taxon>
        <taxon>Embryophyta</taxon>
        <taxon>Tracheophyta</taxon>
        <taxon>Spermatophyta</taxon>
        <taxon>Magnoliopsida</taxon>
        <taxon>Liliopsida</taxon>
        <taxon>Asparagales</taxon>
        <taxon>Orchidaceae</taxon>
        <taxon>Orchidoideae</taxon>
        <taxon>Orchideae</taxon>
        <taxon>Orchidinae</taxon>
        <taxon>Platanthera</taxon>
    </lineage>
</organism>